<feature type="domain" description="ABC transporter substrate-binding protein PnrA-like" evidence="7">
    <location>
        <begin position="69"/>
        <end position="381"/>
    </location>
</feature>
<gene>
    <name evidence="8" type="ORF">ABNG04_02025</name>
</gene>
<dbReference type="GO" id="GO:0005886">
    <property type="term" value="C:plasma membrane"/>
    <property type="evidence" value="ECO:0007669"/>
    <property type="project" value="UniProtKB-SubCell"/>
</dbReference>
<keyword evidence="6" id="KW-0449">Lipoprotein</keyword>
<dbReference type="EMBL" id="JBEDNY010000001">
    <property type="protein sequence ID" value="MEZ3162666.1"/>
    <property type="molecule type" value="Genomic_DNA"/>
</dbReference>
<dbReference type="PROSITE" id="PS51318">
    <property type="entry name" value="TAT"/>
    <property type="match status" value="1"/>
</dbReference>
<dbReference type="PROSITE" id="PS51257">
    <property type="entry name" value="PROKAR_LIPOPROTEIN"/>
    <property type="match status" value="1"/>
</dbReference>
<proteinExistence type="inferred from homology"/>
<dbReference type="InterPro" id="IPR050957">
    <property type="entry name" value="BMP_lipoprotein"/>
</dbReference>
<keyword evidence="5" id="KW-0472">Membrane</keyword>
<organism evidence="8 9">
    <name type="scientific">Halorubrum miltondacostae</name>
    <dbReference type="NCBI Taxonomy" id="3076378"/>
    <lineage>
        <taxon>Archaea</taxon>
        <taxon>Methanobacteriati</taxon>
        <taxon>Methanobacteriota</taxon>
        <taxon>Stenosarchaea group</taxon>
        <taxon>Halobacteria</taxon>
        <taxon>Halobacteriales</taxon>
        <taxon>Haloferacaceae</taxon>
        <taxon>Halorubrum</taxon>
    </lineage>
</organism>
<evidence type="ECO:0000256" key="1">
    <source>
        <dbReference type="ARBA" id="ARBA00004193"/>
    </source>
</evidence>
<evidence type="ECO:0000256" key="4">
    <source>
        <dbReference type="ARBA" id="ARBA00022729"/>
    </source>
</evidence>
<reference evidence="8 9" key="1">
    <citation type="submission" date="2024-06" db="EMBL/GenBank/DDBJ databases">
        <title>Halorubrum miltondacostae sp. nov., a potential PHA producer isolated from an inland solar saltern in Rio Maior, Portugal.</title>
        <authorList>
            <person name="Albuquerque L."/>
            <person name="Viver T."/>
            <person name="Barroso C."/>
            <person name="Claudino R."/>
            <person name="Galvan M."/>
            <person name="Simoes G."/>
            <person name="Lobo Da Cunha A."/>
            <person name="Egas C."/>
        </authorList>
    </citation>
    <scope>NUCLEOTIDE SEQUENCE [LARGE SCALE GENOMIC DNA]</scope>
    <source>
        <strain evidence="8 9">RMP-11</strain>
    </source>
</reference>
<comment type="similarity">
    <text evidence="2">Belongs to the BMP lipoprotein family.</text>
</comment>
<dbReference type="InterPro" id="IPR028082">
    <property type="entry name" value="Peripla_BP_I"/>
</dbReference>
<evidence type="ECO:0000259" key="7">
    <source>
        <dbReference type="Pfam" id="PF02608"/>
    </source>
</evidence>
<dbReference type="Pfam" id="PF02608">
    <property type="entry name" value="Bmp"/>
    <property type="match status" value="1"/>
</dbReference>
<evidence type="ECO:0000313" key="8">
    <source>
        <dbReference type="EMBL" id="MEZ3162666.1"/>
    </source>
</evidence>
<comment type="caution">
    <text evidence="8">The sequence shown here is derived from an EMBL/GenBank/DDBJ whole genome shotgun (WGS) entry which is preliminary data.</text>
</comment>
<dbReference type="SUPFAM" id="SSF53822">
    <property type="entry name" value="Periplasmic binding protein-like I"/>
    <property type="match status" value="1"/>
</dbReference>
<name>A0ABD5LXC4_9EURY</name>
<dbReference type="Proteomes" id="UP001567572">
    <property type="component" value="Unassembled WGS sequence"/>
</dbReference>
<evidence type="ECO:0000256" key="6">
    <source>
        <dbReference type="ARBA" id="ARBA00023288"/>
    </source>
</evidence>
<comment type="subcellular location">
    <subcellularLocation>
        <location evidence="1">Cell membrane</location>
        <topology evidence="1">Lipid-anchor</topology>
    </subcellularLocation>
</comment>
<dbReference type="AlphaFoldDB" id="A0ABD5LXC4"/>
<keyword evidence="9" id="KW-1185">Reference proteome</keyword>
<evidence type="ECO:0000256" key="3">
    <source>
        <dbReference type="ARBA" id="ARBA00022475"/>
    </source>
</evidence>
<keyword evidence="4" id="KW-0732">Signal</keyword>
<dbReference type="Gene3D" id="3.40.50.2300">
    <property type="match status" value="2"/>
</dbReference>
<dbReference type="RefSeq" id="WP_371159600.1">
    <property type="nucleotide sequence ID" value="NZ_JBEDNX010000012.1"/>
</dbReference>
<evidence type="ECO:0000313" key="9">
    <source>
        <dbReference type="Proteomes" id="UP001567572"/>
    </source>
</evidence>
<dbReference type="InterPro" id="IPR006311">
    <property type="entry name" value="TAT_signal"/>
</dbReference>
<evidence type="ECO:0000256" key="2">
    <source>
        <dbReference type="ARBA" id="ARBA00008610"/>
    </source>
</evidence>
<accession>A0ABD5LXC4</accession>
<dbReference type="PANTHER" id="PTHR34296:SF2">
    <property type="entry name" value="ABC TRANSPORTER GUANOSINE-BINDING PROTEIN NUPN"/>
    <property type="match status" value="1"/>
</dbReference>
<sequence>MTKERRITTSRRRFAVSLGTGTAAAVAGCLGADPRGTASMDDGGSDDGAGGDAAGGDTISDAADAGATVGMIYALGGLDDRSFNDAANRGIQRARLDYDVAFANEEPTSIPEFETTQSALSASSDPAYDLICCIGFLQADALSTVAGEHPDQQYAIVDSVVDSDNVASYVFREHEGSFQAGHLAGLVTARDVSVGAGATVPDERTVGYVGGVDSPLVRKFEAGYRAGVDYATADVSVLSTYLGAFDDPEGGYAAAAEMFEQGADVVYHAAGGSGLGVFQAAQEYGRYAIGVDSDQSRSNPRYADVILASMVKRVGTAVYDAVEETIDDDLDTGSTTALGLAEDGVALVYGTTLGPVIPDDVRDAIADSGERIVAGELSVPTDPEAVN</sequence>
<keyword evidence="3" id="KW-1003">Cell membrane</keyword>
<evidence type="ECO:0000256" key="5">
    <source>
        <dbReference type="ARBA" id="ARBA00023136"/>
    </source>
</evidence>
<dbReference type="InterPro" id="IPR003760">
    <property type="entry name" value="PnrA-like"/>
</dbReference>
<dbReference type="CDD" id="cd06354">
    <property type="entry name" value="PBP1_PrnA-like"/>
    <property type="match status" value="1"/>
</dbReference>
<protein>
    <submittedName>
        <fullName evidence="8">BMP family protein</fullName>
    </submittedName>
</protein>
<dbReference type="PANTHER" id="PTHR34296">
    <property type="entry name" value="TRANSCRIPTIONAL ACTIVATOR PROTEIN MED"/>
    <property type="match status" value="1"/>
</dbReference>